<dbReference type="Proteomes" id="UP000486534">
    <property type="component" value="Unassembled WGS sequence"/>
</dbReference>
<dbReference type="PANTHER" id="PTHR10728">
    <property type="entry name" value="CYTOSOLIC PHOSPHOLIPASE A2"/>
    <property type="match status" value="1"/>
</dbReference>
<dbReference type="InterPro" id="IPR016035">
    <property type="entry name" value="Acyl_Trfase/lysoPLipase"/>
</dbReference>
<feature type="transmembrane region" description="Helical" evidence="1">
    <location>
        <begin position="276"/>
        <end position="296"/>
    </location>
</feature>
<dbReference type="PANTHER" id="PTHR10728:SF40">
    <property type="entry name" value="PATATIN FAMILY PROTEIN"/>
    <property type="match status" value="1"/>
</dbReference>
<feature type="transmembrane region" description="Helical" evidence="1">
    <location>
        <begin position="185"/>
        <end position="209"/>
    </location>
</feature>
<feature type="transmembrane region" description="Helical" evidence="1">
    <location>
        <begin position="251"/>
        <end position="270"/>
    </location>
</feature>
<keyword evidence="1" id="KW-0472">Membrane</keyword>
<dbReference type="SUPFAM" id="SSF52151">
    <property type="entry name" value="FabD/lysophospholipase-like"/>
    <property type="match status" value="1"/>
</dbReference>
<dbReference type="GO" id="GO:0004623">
    <property type="term" value="F:phospholipase A2 activity"/>
    <property type="evidence" value="ECO:0007669"/>
    <property type="project" value="TreeGrafter"/>
</dbReference>
<feature type="transmembrane region" description="Helical" evidence="1">
    <location>
        <begin position="330"/>
        <end position="348"/>
    </location>
</feature>
<feature type="transmembrane region" description="Helical" evidence="1">
    <location>
        <begin position="215"/>
        <end position="236"/>
    </location>
</feature>
<keyword evidence="1" id="KW-1133">Transmembrane helix</keyword>
<comment type="caution">
    <text evidence="2">The sequence shown here is derived from an EMBL/GenBank/DDBJ whole genome shotgun (WGS) entry which is preliminary data.</text>
</comment>
<keyword evidence="1" id="KW-0812">Transmembrane</keyword>
<feature type="transmembrane region" description="Helical" evidence="1">
    <location>
        <begin position="360"/>
        <end position="377"/>
    </location>
</feature>
<organism evidence="2 3">
    <name type="scientific">Pseudomonas piscis</name>
    <dbReference type="NCBI Taxonomy" id="2614538"/>
    <lineage>
        <taxon>Bacteria</taxon>
        <taxon>Pseudomonadati</taxon>
        <taxon>Pseudomonadota</taxon>
        <taxon>Gammaproteobacteria</taxon>
        <taxon>Pseudomonadales</taxon>
        <taxon>Pseudomonadaceae</taxon>
        <taxon>Pseudomonas</taxon>
    </lineage>
</organism>
<accession>A0A7X1PRB1</accession>
<dbReference type="EMBL" id="WHUV01000005">
    <property type="protein sequence ID" value="MQA57011.1"/>
    <property type="molecule type" value="Genomic_DNA"/>
</dbReference>
<dbReference type="GO" id="GO:0046475">
    <property type="term" value="P:glycerophospholipid catabolic process"/>
    <property type="evidence" value="ECO:0007669"/>
    <property type="project" value="TreeGrafter"/>
</dbReference>
<evidence type="ECO:0000256" key="1">
    <source>
        <dbReference type="SAM" id="Phobius"/>
    </source>
</evidence>
<evidence type="ECO:0000313" key="3">
    <source>
        <dbReference type="Proteomes" id="UP000486534"/>
    </source>
</evidence>
<sequence length="876" mass="96166">MTPADTPYQIEQQRIRFRRLSLQESATEQQPPLENWGLALSGGGIRSATFGLGVLQALARAPVPDAHQANPEQPSANTEERSLLSRFDYLSTVSGGGYIGSFFSSLFLPGRLRPADSRDPVGQAARDAYQALRFEPPGRISTGVDYAERPVGQGPTAWLRENGRYLTPTGAGDMLYALAMTWRNWLSLHAMLGLPIVLVLSLLSLFQVLSQSSLLLWPLMAALLFALPCAVAYWLVIPRGDLDQPPRLDNAAYRSLLALVAGLWLAGGLADSVAQWHGVGVLALAAALVGSNALLITRQLVRNLANNRDPGKDSTCQNCVRNYRVQVTRALGRAMAAVALLVFLALLVSSAELLYGYLQAYRTLGAMALLALVMWLVRRLVLLKDEKPLPGWMRKLPLDVLALIAGGLLLALLCLGWALLVQWVAHDGGRVAYDAAAAWRLLGLSLLTALLVCVSGRFIGFLNTSSLQAFYSARLTRAYLGASNGRRFNGPAQQRRTYLSVAEPMSSDDLSLQQYYATPSAGPVHLINVTMNLTVDPAEQLVQRDRKGQPLCIAPNWAPALDGSCAPCDGPAEGYTLDGKPYRRDLQQAPASEIMLPLSLGGWIGVSGAAFSTGLGRATSLGMSLVLGLANVRLGIWWPSRFLDPGQQHWVRQDLKPWTYYSTQAYLFYELTARFHGHRRDYQYLSDGGHFENTATYELLRQERQVRLIVTCDSGCDPDYRFDDLANLVRLARIDQALEIREDPGVLQHPLLKTVFASQEQFRQPPDADSRQCALLLNVHAHAPGCESGIAAQPHCRILVLKPRLIAGLAPDVRNYARNNPGFPNQSTVDQFFDEAQFESYRQLGLEIGQTLFGQEGQANEIAQALWRYLDGEAAL</sequence>
<proteinExistence type="predicted"/>
<protein>
    <recommendedName>
        <fullName evidence="4">PNPLA domain-containing protein</fullName>
    </recommendedName>
</protein>
<evidence type="ECO:0000313" key="2">
    <source>
        <dbReference type="EMBL" id="MQA57011.1"/>
    </source>
</evidence>
<feature type="transmembrane region" description="Helical" evidence="1">
    <location>
        <begin position="437"/>
        <end position="459"/>
    </location>
</feature>
<dbReference type="Gene3D" id="3.40.1090.10">
    <property type="entry name" value="Cytosolic phospholipase A2 catalytic domain"/>
    <property type="match status" value="2"/>
</dbReference>
<gene>
    <name evidence="2" type="ORF">GDH07_27185</name>
</gene>
<reference evidence="2 3" key="1">
    <citation type="submission" date="2019-10" db="EMBL/GenBank/DDBJ databases">
        <title>Pseudomonas dajingensis sp. nov., isolated from the profound head ulcers of farmed Murray cod (Maccullochella peelii peelii).</title>
        <authorList>
            <person name="Liu Y."/>
        </authorList>
    </citation>
    <scope>NUCLEOTIDE SEQUENCE [LARGE SCALE GENOMIC DNA]</scope>
    <source>
        <strain evidence="2 3">MC042</strain>
    </source>
</reference>
<dbReference type="RefSeq" id="WP_152899450.1">
    <property type="nucleotide sequence ID" value="NZ_WHUV01000005.1"/>
</dbReference>
<feature type="transmembrane region" description="Helical" evidence="1">
    <location>
        <begin position="398"/>
        <end position="425"/>
    </location>
</feature>
<dbReference type="GO" id="GO:0005829">
    <property type="term" value="C:cytosol"/>
    <property type="evidence" value="ECO:0007669"/>
    <property type="project" value="TreeGrafter"/>
</dbReference>
<evidence type="ECO:0008006" key="4">
    <source>
        <dbReference type="Google" id="ProtNLM"/>
    </source>
</evidence>
<dbReference type="AlphaFoldDB" id="A0A7X1PRB1"/>
<name>A0A7X1PRB1_9PSED</name>